<dbReference type="GO" id="GO:0034040">
    <property type="term" value="F:ATPase-coupled lipid transmembrane transporter activity"/>
    <property type="evidence" value="ECO:0007669"/>
    <property type="project" value="TreeGrafter"/>
</dbReference>
<keyword evidence="2" id="KW-0813">Transport</keyword>
<evidence type="ECO:0000256" key="5">
    <source>
        <dbReference type="ARBA" id="ARBA00022840"/>
    </source>
</evidence>
<protein>
    <submittedName>
        <fullName evidence="11">ATP-binding cassette domain-containing protein</fullName>
    </submittedName>
</protein>
<keyword evidence="4" id="KW-0547">Nucleotide-binding</keyword>
<comment type="subcellular location">
    <subcellularLocation>
        <location evidence="1">Cell membrane</location>
        <topology evidence="1">Multi-pass membrane protein</topology>
    </subcellularLocation>
</comment>
<evidence type="ECO:0000259" key="9">
    <source>
        <dbReference type="PROSITE" id="PS50893"/>
    </source>
</evidence>
<feature type="transmembrane region" description="Helical" evidence="8">
    <location>
        <begin position="223"/>
        <end position="245"/>
    </location>
</feature>
<dbReference type="PROSITE" id="PS00211">
    <property type="entry name" value="ABC_TRANSPORTER_1"/>
    <property type="match status" value="1"/>
</dbReference>
<dbReference type="SUPFAM" id="SSF52540">
    <property type="entry name" value="P-loop containing nucleoside triphosphate hydrolases"/>
    <property type="match status" value="1"/>
</dbReference>
<gene>
    <name evidence="11" type="ORF">GKC39_07815</name>
</gene>
<dbReference type="InterPro" id="IPR036640">
    <property type="entry name" value="ABC1_TM_sf"/>
</dbReference>
<dbReference type="CDD" id="cd03254">
    <property type="entry name" value="ABCC_Glucan_exporter_like"/>
    <property type="match status" value="1"/>
</dbReference>
<dbReference type="AlphaFoldDB" id="A0A6A8LDR0"/>
<feature type="transmembrane region" description="Helical" evidence="8">
    <location>
        <begin position="252"/>
        <end position="270"/>
    </location>
</feature>
<dbReference type="GO" id="GO:0005886">
    <property type="term" value="C:plasma membrane"/>
    <property type="evidence" value="ECO:0007669"/>
    <property type="project" value="UniProtKB-SubCell"/>
</dbReference>
<dbReference type="InterPro" id="IPR039421">
    <property type="entry name" value="Type_1_exporter"/>
</dbReference>
<comment type="caution">
    <text evidence="11">The sequence shown here is derived from an EMBL/GenBank/DDBJ whole genome shotgun (WGS) entry which is preliminary data.</text>
</comment>
<dbReference type="GO" id="GO:0140359">
    <property type="term" value="F:ABC-type transporter activity"/>
    <property type="evidence" value="ECO:0007669"/>
    <property type="project" value="InterPro"/>
</dbReference>
<dbReference type="PANTHER" id="PTHR24221:SF430">
    <property type="entry name" value="MULTIDRUG RESISTANCE ABC TRANSPORTER ATP-BINDING_PERMEASE PROTEIN YHEH-RELATED"/>
    <property type="match status" value="1"/>
</dbReference>
<dbReference type="InterPro" id="IPR003439">
    <property type="entry name" value="ABC_transporter-like_ATP-bd"/>
</dbReference>
<reference evidence="11" key="1">
    <citation type="submission" date="2019-11" db="EMBL/GenBank/DDBJ databases">
        <title>Draft Genome Sequence of Plant Growth-Promoting Rhizosphere-Associated Bacteria.</title>
        <authorList>
            <person name="Vasilyev I.Y."/>
            <person name="Radchenko V."/>
            <person name="Ilnitskaya E.V."/>
        </authorList>
    </citation>
    <scope>NUCLEOTIDE SEQUENCE</scope>
    <source>
        <strain evidence="11">VRA_517_n</strain>
    </source>
</reference>
<evidence type="ECO:0000313" key="11">
    <source>
        <dbReference type="EMBL" id="MSE01968.1"/>
    </source>
</evidence>
<evidence type="ECO:0000256" key="1">
    <source>
        <dbReference type="ARBA" id="ARBA00004651"/>
    </source>
</evidence>
<proteinExistence type="predicted"/>
<dbReference type="SMART" id="SM00382">
    <property type="entry name" value="AAA"/>
    <property type="match status" value="1"/>
</dbReference>
<dbReference type="InterPro" id="IPR003593">
    <property type="entry name" value="AAA+_ATPase"/>
</dbReference>
<evidence type="ECO:0000256" key="4">
    <source>
        <dbReference type="ARBA" id="ARBA00022741"/>
    </source>
</evidence>
<evidence type="ECO:0000256" key="3">
    <source>
        <dbReference type="ARBA" id="ARBA00022692"/>
    </source>
</evidence>
<dbReference type="EMBL" id="WKKV01000003">
    <property type="protein sequence ID" value="MSE01968.1"/>
    <property type="molecule type" value="Genomic_DNA"/>
</dbReference>
<dbReference type="PROSITE" id="PS50929">
    <property type="entry name" value="ABC_TM1F"/>
    <property type="match status" value="1"/>
</dbReference>
<dbReference type="CDD" id="cd18544">
    <property type="entry name" value="ABC_6TM_TmrA_like"/>
    <property type="match status" value="1"/>
</dbReference>
<name>A0A6A8LDR0_BACVE</name>
<dbReference type="GO" id="GO:0005524">
    <property type="term" value="F:ATP binding"/>
    <property type="evidence" value="ECO:0007669"/>
    <property type="project" value="UniProtKB-KW"/>
</dbReference>
<feature type="domain" description="ABC transmembrane type-1" evidence="10">
    <location>
        <begin position="19"/>
        <end position="398"/>
    </location>
</feature>
<dbReference type="Gene3D" id="1.20.1560.10">
    <property type="entry name" value="ABC transporter type 1, transmembrane domain"/>
    <property type="match status" value="1"/>
</dbReference>
<dbReference type="RefSeq" id="WP_154303154.1">
    <property type="nucleotide sequence ID" value="NZ_CP064845.1"/>
</dbReference>
<dbReference type="GO" id="GO:0016887">
    <property type="term" value="F:ATP hydrolysis activity"/>
    <property type="evidence" value="ECO:0007669"/>
    <property type="project" value="InterPro"/>
</dbReference>
<keyword evidence="6 8" id="KW-1133">Transmembrane helix</keyword>
<dbReference type="InterPro" id="IPR017871">
    <property type="entry name" value="ABC_transporter-like_CS"/>
</dbReference>
<keyword evidence="7 8" id="KW-0472">Membrane</keyword>
<evidence type="ECO:0000256" key="6">
    <source>
        <dbReference type="ARBA" id="ARBA00022989"/>
    </source>
</evidence>
<dbReference type="InterPro" id="IPR027417">
    <property type="entry name" value="P-loop_NTPase"/>
</dbReference>
<dbReference type="Gene3D" id="3.40.50.300">
    <property type="entry name" value="P-loop containing nucleotide triphosphate hydrolases"/>
    <property type="match status" value="1"/>
</dbReference>
<dbReference type="SUPFAM" id="SSF90123">
    <property type="entry name" value="ABC transporter transmembrane region"/>
    <property type="match status" value="1"/>
</dbReference>
<feature type="transmembrane region" description="Helical" evidence="8">
    <location>
        <begin position="352"/>
        <end position="376"/>
    </location>
</feature>
<feature type="transmembrane region" description="Helical" evidence="8">
    <location>
        <begin position="149"/>
        <end position="169"/>
    </location>
</feature>
<evidence type="ECO:0000256" key="7">
    <source>
        <dbReference type="ARBA" id="ARBA00023136"/>
    </source>
</evidence>
<dbReference type="Pfam" id="PF00664">
    <property type="entry name" value="ABC_membrane"/>
    <property type="match status" value="1"/>
</dbReference>
<dbReference type="FunFam" id="3.40.50.300:FF:000287">
    <property type="entry name" value="Multidrug ABC transporter ATP-binding protein"/>
    <property type="match status" value="1"/>
</dbReference>
<dbReference type="Pfam" id="PF00005">
    <property type="entry name" value="ABC_tran"/>
    <property type="match status" value="1"/>
</dbReference>
<evidence type="ECO:0000256" key="8">
    <source>
        <dbReference type="SAM" id="Phobius"/>
    </source>
</evidence>
<feature type="domain" description="ABC transporter" evidence="9">
    <location>
        <begin position="430"/>
        <end position="664"/>
    </location>
</feature>
<dbReference type="InterPro" id="IPR011527">
    <property type="entry name" value="ABC1_TM_dom"/>
</dbReference>
<dbReference type="PANTHER" id="PTHR24221">
    <property type="entry name" value="ATP-BINDING CASSETTE SUB-FAMILY B"/>
    <property type="match status" value="1"/>
</dbReference>
<feature type="transmembrane region" description="Helical" evidence="8">
    <location>
        <begin position="17"/>
        <end position="38"/>
    </location>
</feature>
<keyword evidence="3 8" id="KW-0812">Transmembrane</keyword>
<evidence type="ECO:0000259" key="10">
    <source>
        <dbReference type="PROSITE" id="PS50929"/>
    </source>
</evidence>
<keyword evidence="5 11" id="KW-0067">ATP-binding</keyword>
<organism evidence="11">
    <name type="scientific">Bacillus velezensis</name>
    <dbReference type="NCBI Taxonomy" id="492670"/>
    <lineage>
        <taxon>Bacteria</taxon>
        <taxon>Bacillati</taxon>
        <taxon>Bacillota</taxon>
        <taxon>Bacilli</taxon>
        <taxon>Bacillales</taxon>
        <taxon>Bacillaceae</taxon>
        <taxon>Bacillus</taxon>
        <taxon>Bacillus amyloliquefaciens group</taxon>
    </lineage>
</organism>
<sequence length="673" mass="75644">MKTGRRLWNYALQYKKLLIWAVVLLIIAVGTELTGPFIGKKMIDDHILGIEKTWVKASADDPGAVRFRGHDYVREDRLKPGADKTGEAHIYQVGAGYYFVDRPVSFDGNRSVSDGRLTISNGKESRSYPAITLSRQEIFEFYRPEIKGLLTLTAIYAGLLMFSVCFHYGQHYLLQMGANRIIQRMRQDVFSHIQKMPIRYFDNLPAGKVVARITNDTEAVRDLYVTVLSTFITSGVYMLGIFTALFMLDVRLAAVCLLIIPILMIWSVVYRKYASVFNQKIRSINSDVNAKMNESIQGMPIIQAFRREKETMKEFEELNEAHFRYKNKMLSLNSLMSHSLVNVLRNLAFVGLIWYFGGASLSAAGIVSIGVLYAFVDYLNRLFQPVTGIVNQFSKLELARVSAARVFELLQEEETEEEGAPADRKAEGTVEFRDVSFGYRKGEEVLKHISFTAEKGETVALVGHTGSGKSSILNLLFRFYDARKGDILLDGKSIYSMSRQELRSHMGIVLQDPYLFSGTIGSNVTLDDQRISLEQAEEALRQVGAASLLQSLPKGIREPVTEKGGTLSSGQRQLISFARALVFDPAILILDEATAHIDTETEAVIQKALQVVQEGRTTFIIAHRLSTIRHADQILVLEKGRIIEKGSHDELMAQKGQYHQMYELQKGTAKSAV</sequence>
<evidence type="ECO:0000256" key="2">
    <source>
        <dbReference type="ARBA" id="ARBA00022448"/>
    </source>
</evidence>
<accession>A0A6A8LDR0</accession>
<dbReference type="PROSITE" id="PS50893">
    <property type="entry name" value="ABC_TRANSPORTER_2"/>
    <property type="match status" value="1"/>
</dbReference>
<dbReference type="FunFam" id="1.20.1560.10:FF:000246">
    <property type="entry name" value="Probable multidrug resistance ABC transporter ATP-binding/permease protein YheH"/>
    <property type="match status" value="1"/>
</dbReference>